<dbReference type="PANTHER" id="PTHR11706:SF3">
    <property type="entry name" value="METAL ION TRANSPORT PROTEIN"/>
    <property type="match status" value="1"/>
</dbReference>
<keyword evidence="4 5" id="KW-0472">Membrane</keyword>
<evidence type="ECO:0000256" key="4">
    <source>
        <dbReference type="ARBA" id="ARBA00023136"/>
    </source>
</evidence>
<evidence type="ECO:0000256" key="1">
    <source>
        <dbReference type="ARBA" id="ARBA00004141"/>
    </source>
</evidence>
<dbReference type="EMBL" id="BAABBA010000003">
    <property type="protein sequence ID" value="GAA4286544.1"/>
    <property type="molecule type" value="Genomic_DNA"/>
</dbReference>
<keyword evidence="2 5" id="KW-0812">Transmembrane</keyword>
<feature type="transmembrane region" description="Helical" evidence="5">
    <location>
        <begin position="40"/>
        <end position="60"/>
    </location>
</feature>
<feature type="transmembrane region" description="Helical" evidence="5">
    <location>
        <begin position="384"/>
        <end position="403"/>
    </location>
</feature>
<evidence type="ECO:0000256" key="5">
    <source>
        <dbReference type="SAM" id="Phobius"/>
    </source>
</evidence>
<feature type="transmembrane region" description="Helical" evidence="5">
    <location>
        <begin position="284"/>
        <end position="303"/>
    </location>
</feature>
<feature type="transmembrane region" description="Helical" evidence="5">
    <location>
        <begin position="116"/>
        <end position="142"/>
    </location>
</feature>
<evidence type="ECO:0000313" key="6">
    <source>
        <dbReference type="EMBL" id="GAA4286544.1"/>
    </source>
</evidence>
<comment type="caution">
    <text evidence="6">The sequence shown here is derived from an EMBL/GenBank/DDBJ whole genome shotgun (WGS) entry which is preliminary data.</text>
</comment>
<dbReference type="PANTHER" id="PTHR11706">
    <property type="entry name" value="SOLUTE CARRIER PROTEIN FAMILY 11 MEMBER"/>
    <property type="match status" value="1"/>
</dbReference>
<protein>
    <submittedName>
        <fullName evidence="6">Nramp family divalent metal transporter</fullName>
    </submittedName>
</protein>
<feature type="transmembrane region" description="Helical" evidence="5">
    <location>
        <begin position="409"/>
        <end position="431"/>
    </location>
</feature>
<feature type="transmembrane region" description="Helical" evidence="5">
    <location>
        <begin position="185"/>
        <end position="204"/>
    </location>
</feature>
<dbReference type="Proteomes" id="UP001499841">
    <property type="component" value="Unassembled WGS sequence"/>
</dbReference>
<feature type="transmembrane region" description="Helical" evidence="5">
    <location>
        <begin position="154"/>
        <end position="173"/>
    </location>
</feature>
<organism evidence="6 7">
    <name type="scientific">Georgenia daeguensis</name>
    <dbReference type="NCBI Taxonomy" id="908355"/>
    <lineage>
        <taxon>Bacteria</taxon>
        <taxon>Bacillati</taxon>
        <taxon>Actinomycetota</taxon>
        <taxon>Actinomycetes</taxon>
        <taxon>Micrococcales</taxon>
        <taxon>Bogoriellaceae</taxon>
        <taxon>Georgenia</taxon>
    </lineage>
</organism>
<dbReference type="NCBIfam" id="NF037982">
    <property type="entry name" value="Nramp_1"/>
    <property type="match status" value="1"/>
</dbReference>
<feature type="transmembrane region" description="Helical" evidence="5">
    <location>
        <begin position="323"/>
        <end position="349"/>
    </location>
</feature>
<evidence type="ECO:0000256" key="2">
    <source>
        <dbReference type="ARBA" id="ARBA00022692"/>
    </source>
</evidence>
<keyword evidence="7" id="KW-1185">Reference proteome</keyword>
<sequence>MMTTQSAERTTSLDRSLDPYVLDPANVQEPPTTLKGRLKFLGPGMITSAAVVGSGELLTATALGAKVGFMLFWLILVSTFVKVWVQVELARWSISTGKPAITGYADVPPKFLGRGWMAWLVLFMFLQFLIGQAGVISGAALAFSMLLPIGGDPFAIVSIGSWVAILVAVAIGIHLANRYELVENISTWMVMLVTLFAVAVVFLVQYTEFAWSGADLADGLRFQVAAGAMGVALSMFGMTGVGAGEITAYTYWVVEKGYAAWTGPNDGSESWVGRARGWIKVMKVDAWVSWGVYTLSTAAFYMLGAAVLHPQGLQPEGTQVMEVISGIFSTAVGQWGGTLFLLGAGVALFKTIIANVPSLGRQVANTLSVFGAFDWTDMAVRDRWMRVIMVILPITWGTLGVLANSPLALVIIAGILNALFLMGVAVATLHLSRTQTDPRVKDGPGFMVLLVISAVAIFAVGTISLVDLLG</sequence>
<dbReference type="InterPro" id="IPR001046">
    <property type="entry name" value="NRAMP_fam"/>
</dbReference>
<proteinExistence type="predicted"/>
<evidence type="ECO:0000313" key="7">
    <source>
        <dbReference type="Proteomes" id="UP001499841"/>
    </source>
</evidence>
<gene>
    <name evidence="6" type="ORF">GCM10022262_09030</name>
</gene>
<name>A0ABP8ERI9_9MICO</name>
<evidence type="ECO:0000256" key="3">
    <source>
        <dbReference type="ARBA" id="ARBA00022989"/>
    </source>
</evidence>
<keyword evidence="3 5" id="KW-1133">Transmembrane helix</keyword>
<feature type="transmembrane region" description="Helical" evidence="5">
    <location>
        <begin position="443"/>
        <end position="466"/>
    </location>
</feature>
<dbReference type="RefSeq" id="WP_345038145.1">
    <property type="nucleotide sequence ID" value="NZ_BAABBA010000003.1"/>
</dbReference>
<dbReference type="Pfam" id="PF01566">
    <property type="entry name" value="Nramp"/>
    <property type="match status" value="1"/>
</dbReference>
<reference evidence="7" key="1">
    <citation type="journal article" date="2019" name="Int. J. Syst. Evol. Microbiol.">
        <title>The Global Catalogue of Microorganisms (GCM) 10K type strain sequencing project: providing services to taxonomists for standard genome sequencing and annotation.</title>
        <authorList>
            <consortium name="The Broad Institute Genomics Platform"/>
            <consortium name="The Broad Institute Genome Sequencing Center for Infectious Disease"/>
            <person name="Wu L."/>
            <person name="Ma J."/>
        </authorList>
    </citation>
    <scope>NUCLEOTIDE SEQUENCE [LARGE SCALE GENOMIC DNA]</scope>
    <source>
        <strain evidence="7">JCM 17459</strain>
    </source>
</reference>
<comment type="subcellular location">
    <subcellularLocation>
        <location evidence="1">Membrane</location>
        <topology evidence="1">Multi-pass membrane protein</topology>
    </subcellularLocation>
</comment>
<feature type="transmembrane region" description="Helical" evidence="5">
    <location>
        <begin position="67"/>
        <end position="85"/>
    </location>
</feature>
<accession>A0ABP8ERI9</accession>